<feature type="domain" description="Trans-2-enoyl-CoA reductase catalytic" evidence="13">
    <location>
        <begin position="81"/>
        <end position="316"/>
    </location>
</feature>
<dbReference type="NCBIfam" id="NF010177">
    <property type="entry name" value="PRK13656.1"/>
    <property type="match status" value="1"/>
</dbReference>
<feature type="active site" description="Proton donor" evidence="11">
    <location>
        <position position="234"/>
    </location>
</feature>
<evidence type="ECO:0000256" key="9">
    <source>
        <dbReference type="ARBA" id="ARBA00048572"/>
    </source>
</evidence>
<evidence type="ECO:0000259" key="12">
    <source>
        <dbReference type="Pfam" id="PF07055"/>
    </source>
</evidence>
<keyword evidence="6 11" id="KW-0443">Lipid metabolism</keyword>
<comment type="catalytic activity">
    <reaction evidence="9">
        <text>a 2,3-saturated acyl-[ACP] + NAD(+) = a (2E)-enoyl-[ACP] + NADH + H(+)</text>
        <dbReference type="Rhea" id="RHEA:10240"/>
        <dbReference type="Rhea" id="RHEA-COMP:9925"/>
        <dbReference type="Rhea" id="RHEA-COMP:9926"/>
        <dbReference type="ChEBI" id="CHEBI:15378"/>
        <dbReference type="ChEBI" id="CHEBI:57540"/>
        <dbReference type="ChEBI" id="CHEBI:57945"/>
        <dbReference type="ChEBI" id="CHEBI:78784"/>
        <dbReference type="ChEBI" id="CHEBI:78785"/>
        <dbReference type="EC" id="1.3.1.9"/>
    </reaction>
</comment>
<evidence type="ECO:0000259" key="14">
    <source>
        <dbReference type="Pfam" id="PF12242"/>
    </source>
</evidence>
<feature type="domain" description="Trans-2-enoyl-CoA reductase-like NAD(P)H binding" evidence="14">
    <location>
        <begin position="2"/>
        <end position="78"/>
    </location>
</feature>
<dbReference type="GO" id="GO:0004318">
    <property type="term" value="F:enoyl-[acyl-carrier-protein] reductase (NADH) activity"/>
    <property type="evidence" value="ECO:0007669"/>
    <property type="project" value="UniProtKB-EC"/>
</dbReference>
<evidence type="ECO:0000256" key="10">
    <source>
        <dbReference type="ARBA" id="ARBA00060887"/>
    </source>
</evidence>
<feature type="binding site" evidence="11">
    <location>
        <begin position="138"/>
        <end position="139"/>
    </location>
    <ligand>
        <name>NAD(+)</name>
        <dbReference type="ChEBI" id="CHEBI:57540"/>
    </ligand>
</feature>
<dbReference type="Gene3D" id="3.40.50.720">
    <property type="entry name" value="NAD(P)-binding Rossmann-like Domain"/>
    <property type="match status" value="1"/>
</dbReference>
<dbReference type="EC" id="1.3.1.44" evidence="11"/>
<evidence type="ECO:0000256" key="3">
    <source>
        <dbReference type="ARBA" id="ARBA00022832"/>
    </source>
</evidence>
<dbReference type="InterPro" id="IPR010758">
    <property type="entry name" value="Trans-2-enoyl-CoA_reductase"/>
</dbReference>
<comment type="function">
    <text evidence="11">Involved in the fatty acid synthesis (FAS II). Catalyzes the reduction of a carbon-carbon double bond in an enoyl moiety that is covalently linked to a coenzyme A (CoA).</text>
</comment>
<dbReference type="Pfam" id="PF07055">
    <property type="entry name" value="Eno-Rase_FAD_bd"/>
    <property type="match status" value="1"/>
</dbReference>
<gene>
    <name evidence="11" type="primary">fabV</name>
    <name evidence="15" type="ORF">JZ786_08505</name>
</gene>
<dbReference type="RefSeq" id="WP_206659063.1">
    <property type="nucleotide sequence ID" value="NZ_CP071182.1"/>
</dbReference>
<dbReference type="InterPro" id="IPR024910">
    <property type="entry name" value="Enoyl-CoA_Rdtase_cat_dom"/>
</dbReference>
<keyword evidence="4 11" id="KW-0560">Oxidoreductase</keyword>
<name>A0A9X7Z9K7_9BACL</name>
<keyword evidence="3 11" id="KW-0276">Fatty acid metabolism</keyword>
<comment type="pathway">
    <text evidence="11">Lipid metabolism; fatty acid biosynthesis.</text>
</comment>
<dbReference type="InterPro" id="IPR050048">
    <property type="entry name" value="FabV-like_NADH_b"/>
</dbReference>
<evidence type="ECO:0000256" key="4">
    <source>
        <dbReference type="ARBA" id="ARBA00023002"/>
    </source>
</evidence>
<evidence type="ECO:0000256" key="5">
    <source>
        <dbReference type="ARBA" id="ARBA00023027"/>
    </source>
</evidence>
<dbReference type="GO" id="GO:0006633">
    <property type="term" value="P:fatty acid biosynthetic process"/>
    <property type="evidence" value="ECO:0007669"/>
    <property type="project" value="UniProtKB-UniRule"/>
</dbReference>
<feature type="site" description="Plays an important role in discriminating NADH against NADPH" evidence="11">
    <location>
        <position position="74"/>
    </location>
</feature>
<evidence type="ECO:0000256" key="8">
    <source>
        <dbReference type="ARBA" id="ARBA00048302"/>
    </source>
</evidence>
<reference evidence="15 16" key="1">
    <citation type="submission" date="2021-02" db="EMBL/GenBank/DDBJ databases">
        <title>Alicyclobacillus curvatus sp. nov. and Alicyclobacillus mengziensis sp. nov., two acidophilic bacteria isolated from acid mine drainage.</title>
        <authorList>
            <person name="Huang Y."/>
        </authorList>
    </citation>
    <scope>NUCLEOTIDE SEQUENCE [LARGE SCALE GENOMIC DNA]</scope>
    <source>
        <strain evidence="15 16">S30H14</strain>
    </source>
</reference>
<dbReference type="EMBL" id="CP071182">
    <property type="protein sequence ID" value="QSO49758.1"/>
    <property type="molecule type" value="Genomic_DNA"/>
</dbReference>
<dbReference type="HAMAP" id="MF_01838">
    <property type="entry name" value="FabV_reductase"/>
    <property type="match status" value="1"/>
</dbReference>
<feature type="binding site" evidence="11">
    <location>
        <begin position="272"/>
        <end position="274"/>
    </location>
    <ligand>
        <name>NAD(+)</name>
        <dbReference type="ChEBI" id="CHEBI:57540"/>
    </ligand>
</feature>
<dbReference type="GO" id="GO:0051287">
    <property type="term" value="F:NAD binding"/>
    <property type="evidence" value="ECO:0007669"/>
    <property type="project" value="UniProtKB-UniRule"/>
</dbReference>
<accession>A0A9X7Z9K7</accession>
<dbReference type="Pfam" id="PF12241">
    <property type="entry name" value="Enoyl_reductase"/>
    <property type="match status" value="1"/>
</dbReference>
<sequence>MVIKPKIRGFICTTAHPVGCAKHVEEQVEYVKHQPKFDGAKKVLVIGSSTGYGLASRIAAAFGGGADTIGVCFEKPASDNRTATAGWYNTVAFEELAKKEGLFAATVNGDAFSDEIKAQVIDLIRAHMGQVDLVVYSLASPRRTHPRTGETFSSVIKPVGDPFHSKTIDVNSGKVSEVTILPATEEEIRNTVAVMGGEDWEMWIDALREADVLAANATTVAYSYIGPELTFSIYREGTIGQAKNDLEATAKRLNEKLSVTGGRAFVSVNKAVVTQSSSAIPVVPLYISILFKVMKEQGLHEGCIEQMYRMYADRLYIGTAAPTDDRGRIRLDDLEMRPDVQDTVMRGWDEIDESNLFDLSDLAGYRSDFLQLFGFGIEGVDYEADVNPDVPMAEAGSTK</sequence>
<dbReference type="GO" id="GO:0050343">
    <property type="term" value="F:trans-2-enoyl-CoA reductase (NADH) activity"/>
    <property type="evidence" value="ECO:0007669"/>
    <property type="project" value="UniProtKB-UniRule"/>
</dbReference>
<keyword evidence="5 11" id="KW-0520">NAD</keyword>
<evidence type="ECO:0000256" key="2">
    <source>
        <dbReference type="ARBA" id="ARBA00022516"/>
    </source>
</evidence>
<evidence type="ECO:0000256" key="7">
    <source>
        <dbReference type="ARBA" id="ARBA00023160"/>
    </source>
</evidence>
<feature type="binding site" evidence="11">
    <location>
        <position position="243"/>
    </location>
    <ligand>
        <name>NAD(+)</name>
        <dbReference type="ChEBI" id="CHEBI:57540"/>
    </ligand>
</feature>
<feature type="binding site" evidence="11">
    <location>
        <begin position="110"/>
        <end position="111"/>
    </location>
    <ligand>
        <name>NAD(+)</name>
        <dbReference type="ChEBI" id="CHEBI:57540"/>
    </ligand>
</feature>
<comment type="similarity">
    <text evidence="10 11">Belongs to the TER reductase family.</text>
</comment>
<proteinExistence type="inferred from homology"/>
<evidence type="ECO:0000313" key="16">
    <source>
        <dbReference type="Proteomes" id="UP000663505"/>
    </source>
</evidence>
<evidence type="ECO:0000256" key="6">
    <source>
        <dbReference type="ARBA" id="ARBA00023098"/>
    </source>
</evidence>
<keyword evidence="2 11" id="KW-0444">Lipid biosynthesis</keyword>
<dbReference type="KEGG" id="afx:JZ786_08505"/>
<feature type="binding site" evidence="11">
    <location>
        <begin position="73"/>
        <end position="74"/>
    </location>
    <ligand>
        <name>NAD(+)</name>
        <dbReference type="ChEBI" id="CHEBI:57540"/>
    </ligand>
</feature>
<feature type="domain" description="Enoyl reductase FAD binding" evidence="12">
    <location>
        <begin position="323"/>
        <end position="386"/>
    </location>
</feature>
<organism evidence="15 16">
    <name type="scientific">Alicyclobacillus mengziensis</name>
    <dbReference type="NCBI Taxonomy" id="2931921"/>
    <lineage>
        <taxon>Bacteria</taxon>
        <taxon>Bacillati</taxon>
        <taxon>Bacillota</taxon>
        <taxon>Bacilli</taxon>
        <taxon>Bacillales</taxon>
        <taxon>Alicyclobacillaceae</taxon>
        <taxon>Alicyclobacillus</taxon>
    </lineage>
</organism>
<dbReference type="PANTHER" id="PTHR37480">
    <property type="entry name" value="ENOYL-[ACYL-CARRIER-PROTEIN] REDUCTASE [NADH]"/>
    <property type="match status" value="1"/>
</dbReference>
<comment type="catalytic activity">
    <reaction evidence="8 11">
        <text>a 2,3-saturated acyl-CoA + NAD(+) = a (2E)-enoyl-CoA + NADH + H(+)</text>
        <dbReference type="Rhea" id="RHEA:18177"/>
        <dbReference type="ChEBI" id="CHEBI:15378"/>
        <dbReference type="ChEBI" id="CHEBI:57540"/>
        <dbReference type="ChEBI" id="CHEBI:57945"/>
        <dbReference type="ChEBI" id="CHEBI:58856"/>
        <dbReference type="ChEBI" id="CHEBI:65111"/>
        <dbReference type="EC" id="1.3.1.44"/>
    </reaction>
</comment>
<evidence type="ECO:0000259" key="13">
    <source>
        <dbReference type="Pfam" id="PF12241"/>
    </source>
</evidence>
<keyword evidence="16" id="KW-1185">Reference proteome</keyword>
<dbReference type="Proteomes" id="UP000663505">
    <property type="component" value="Chromosome"/>
</dbReference>
<comment type="subunit">
    <text evidence="1 11">Monomer.</text>
</comment>
<dbReference type="InterPro" id="IPR024906">
    <property type="entry name" value="Eno_Rdtase_FAD-bd_dom"/>
</dbReference>
<dbReference type="PANTHER" id="PTHR37480:SF1">
    <property type="entry name" value="ENOYL-[ACYL-CARRIER-PROTEIN] REDUCTASE [NADH]"/>
    <property type="match status" value="1"/>
</dbReference>
<feature type="binding site" evidence="11">
    <location>
        <begin position="47"/>
        <end position="52"/>
    </location>
    <ligand>
        <name>NAD(+)</name>
        <dbReference type="ChEBI" id="CHEBI:57540"/>
    </ligand>
</feature>
<evidence type="ECO:0000256" key="1">
    <source>
        <dbReference type="ARBA" id="ARBA00011245"/>
    </source>
</evidence>
<protein>
    <recommendedName>
        <fullName evidence="11">Trans-2-enoyl-CoA reductase [NADH]</fullName>
        <shortName evidence="11">TER</shortName>
        <ecNumber evidence="11">1.3.1.44</ecNumber>
    </recommendedName>
</protein>
<dbReference type="Pfam" id="PF12242">
    <property type="entry name" value="Eno-Rase_NADH_b"/>
    <property type="match status" value="1"/>
</dbReference>
<evidence type="ECO:0000313" key="15">
    <source>
        <dbReference type="EMBL" id="QSO49758.1"/>
    </source>
</evidence>
<evidence type="ECO:0000256" key="11">
    <source>
        <dbReference type="HAMAP-Rule" id="MF_01838"/>
    </source>
</evidence>
<keyword evidence="7 11" id="KW-0275">Fatty acid biosynthesis</keyword>
<feature type="binding site" evidence="11">
    <location>
        <position position="224"/>
    </location>
    <ligand>
        <name>substrate</name>
    </ligand>
</feature>
<dbReference type="AlphaFoldDB" id="A0A9X7Z9K7"/>
<dbReference type="NCBIfam" id="NF043048">
    <property type="entry name" value="EnoyACPredFabV"/>
    <property type="match status" value="1"/>
</dbReference>
<dbReference type="FunFam" id="3.40.50.720:FF:000221">
    <property type="entry name" value="Enoyl-[acyl-carrier-protein] reductase [NADH]"/>
    <property type="match status" value="1"/>
</dbReference>